<protein>
    <recommendedName>
        <fullName evidence="2">RBR-type E3 ubiquitin transferase</fullName>
        <ecNumber evidence="2">2.3.2.31</ecNumber>
    </recommendedName>
</protein>
<dbReference type="PROSITE" id="PS51873">
    <property type="entry name" value="TRIAD"/>
    <property type="match status" value="1"/>
</dbReference>
<dbReference type="PANTHER" id="PTHR11685">
    <property type="entry name" value="RBR FAMILY RING FINGER AND IBR DOMAIN-CONTAINING"/>
    <property type="match status" value="1"/>
</dbReference>
<evidence type="ECO:0000256" key="4">
    <source>
        <dbReference type="ARBA" id="ARBA00022723"/>
    </source>
</evidence>
<evidence type="ECO:0000313" key="12">
    <source>
        <dbReference type="Proteomes" id="UP000606974"/>
    </source>
</evidence>
<dbReference type="OrthoDB" id="10009520at2759"/>
<dbReference type="Gene3D" id="1.20.120.1750">
    <property type="match status" value="1"/>
</dbReference>
<evidence type="ECO:0000256" key="5">
    <source>
        <dbReference type="ARBA" id="ARBA00022737"/>
    </source>
</evidence>
<keyword evidence="5" id="KW-0677">Repeat</keyword>
<dbReference type="InterPro" id="IPR044066">
    <property type="entry name" value="TRIAD_supradom"/>
</dbReference>
<evidence type="ECO:0000256" key="1">
    <source>
        <dbReference type="ARBA" id="ARBA00001798"/>
    </source>
</evidence>
<evidence type="ECO:0000256" key="8">
    <source>
        <dbReference type="ARBA" id="ARBA00022833"/>
    </source>
</evidence>
<dbReference type="InterPro" id="IPR002867">
    <property type="entry name" value="IBR_dom"/>
</dbReference>
<evidence type="ECO:0000256" key="7">
    <source>
        <dbReference type="ARBA" id="ARBA00022786"/>
    </source>
</evidence>
<keyword evidence="8" id="KW-0862">Zinc</keyword>
<accession>A0A8H7APN9</accession>
<dbReference type="Pfam" id="PF01485">
    <property type="entry name" value="IBR"/>
    <property type="match status" value="1"/>
</dbReference>
<dbReference type="Proteomes" id="UP000606974">
    <property type="component" value="Unassembled WGS sequence"/>
</dbReference>
<feature type="region of interest" description="Disordered" evidence="9">
    <location>
        <begin position="1"/>
        <end position="58"/>
    </location>
</feature>
<comment type="caution">
    <text evidence="11">The sequence shown here is derived from an EMBL/GenBank/DDBJ whole genome shotgun (WGS) entry which is preliminary data.</text>
</comment>
<keyword evidence="12" id="KW-1185">Reference proteome</keyword>
<dbReference type="InterPro" id="IPR031127">
    <property type="entry name" value="E3_UB_ligase_RBR"/>
</dbReference>
<dbReference type="InterPro" id="IPR013083">
    <property type="entry name" value="Znf_RING/FYVE/PHD"/>
</dbReference>
<dbReference type="SUPFAM" id="SSF57850">
    <property type="entry name" value="RING/U-box"/>
    <property type="match status" value="2"/>
</dbReference>
<evidence type="ECO:0000256" key="3">
    <source>
        <dbReference type="ARBA" id="ARBA00022679"/>
    </source>
</evidence>
<keyword evidence="4" id="KW-0479">Metal-binding</keyword>
<keyword evidence="6" id="KW-0863">Zinc-finger</keyword>
<dbReference type="EMBL" id="JAACFV010000026">
    <property type="protein sequence ID" value="KAF7510786.1"/>
    <property type="molecule type" value="Genomic_DNA"/>
</dbReference>
<keyword evidence="3" id="KW-0808">Transferase</keyword>
<proteinExistence type="predicted"/>
<evidence type="ECO:0000256" key="2">
    <source>
        <dbReference type="ARBA" id="ARBA00012251"/>
    </source>
</evidence>
<organism evidence="11 12">
    <name type="scientific">Endocarpon pusillum</name>
    <dbReference type="NCBI Taxonomy" id="364733"/>
    <lineage>
        <taxon>Eukaryota</taxon>
        <taxon>Fungi</taxon>
        <taxon>Dikarya</taxon>
        <taxon>Ascomycota</taxon>
        <taxon>Pezizomycotina</taxon>
        <taxon>Eurotiomycetes</taxon>
        <taxon>Chaetothyriomycetidae</taxon>
        <taxon>Verrucariales</taxon>
        <taxon>Verrucariaceae</taxon>
        <taxon>Endocarpon</taxon>
    </lineage>
</organism>
<gene>
    <name evidence="11" type="ORF">GJ744_005886</name>
</gene>
<reference evidence="11" key="1">
    <citation type="submission" date="2020-02" db="EMBL/GenBank/DDBJ databases">
        <authorList>
            <person name="Palmer J.M."/>
        </authorList>
    </citation>
    <scope>NUCLEOTIDE SEQUENCE</scope>
    <source>
        <strain evidence="11">EPUS1.4</strain>
        <tissue evidence="11">Thallus</tissue>
    </source>
</reference>
<feature type="domain" description="RING-type" evidence="10">
    <location>
        <begin position="63"/>
        <end position="267"/>
    </location>
</feature>
<sequence length="356" mass="39807">MTLEGDQIAQNDQMLPEGVTNSQNEDNRSGEPADEPWASGSSSAISTEVEDDLEELGSGSDADKMQCQVCLEKKDIEDMTRWQCRCIYCNDCLNQLFRLSFTTRALFPPKCGCRERIEASDVKSSLDEDVLDLSEKVPEEWWTQNPTYCAREGCGAFIPASRFGQVDAEMSQFASCGSCNTMTCSKCKQTQAAHDGLCGKCPRKTVPSKLYSYIKENKLSRCPSCKTLAELDEGCNSVRCACGTYFCFECGAPETQCDCPESVTEDYEIGDKQPHEWTSGAVGLEAEVEVRSWPRHEKVLIDPDRMDEEDDACTHLRLVEARGQARCHGCLQIFDVLERCFDCDIELCKDCSEEEL</sequence>
<name>A0A8H7APN9_9EURO</name>
<evidence type="ECO:0000313" key="11">
    <source>
        <dbReference type="EMBL" id="KAF7510786.1"/>
    </source>
</evidence>
<keyword evidence="7" id="KW-0833">Ubl conjugation pathway</keyword>
<evidence type="ECO:0000259" key="10">
    <source>
        <dbReference type="PROSITE" id="PS51873"/>
    </source>
</evidence>
<feature type="compositionally biased region" description="Polar residues" evidence="9">
    <location>
        <begin position="8"/>
        <end position="24"/>
    </location>
</feature>
<evidence type="ECO:0000256" key="6">
    <source>
        <dbReference type="ARBA" id="ARBA00022771"/>
    </source>
</evidence>
<dbReference type="GO" id="GO:0008270">
    <property type="term" value="F:zinc ion binding"/>
    <property type="evidence" value="ECO:0007669"/>
    <property type="project" value="UniProtKB-KW"/>
</dbReference>
<dbReference type="GO" id="GO:0016567">
    <property type="term" value="P:protein ubiquitination"/>
    <property type="evidence" value="ECO:0007669"/>
    <property type="project" value="InterPro"/>
</dbReference>
<dbReference type="GO" id="GO:0061630">
    <property type="term" value="F:ubiquitin protein ligase activity"/>
    <property type="evidence" value="ECO:0007669"/>
    <property type="project" value="UniProtKB-EC"/>
</dbReference>
<dbReference type="AlphaFoldDB" id="A0A8H7APN9"/>
<dbReference type="EC" id="2.3.2.31" evidence="2"/>
<evidence type="ECO:0000256" key="9">
    <source>
        <dbReference type="SAM" id="MobiDB-lite"/>
    </source>
</evidence>
<dbReference type="Gene3D" id="3.30.40.10">
    <property type="entry name" value="Zinc/RING finger domain, C3HC4 (zinc finger)"/>
    <property type="match status" value="1"/>
</dbReference>
<comment type="catalytic activity">
    <reaction evidence="1">
        <text>[E2 ubiquitin-conjugating enzyme]-S-ubiquitinyl-L-cysteine + [acceptor protein]-L-lysine = [E2 ubiquitin-conjugating enzyme]-L-cysteine + [acceptor protein]-N(6)-ubiquitinyl-L-lysine.</text>
        <dbReference type="EC" id="2.3.2.31"/>
    </reaction>
</comment>